<dbReference type="HOGENOM" id="CLU_1850022_0_0_1"/>
<dbReference type="OrthoDB" id="3254377at2759"/>
<sequence length="139" mass="15313">MDLNSSPHISPRRPRHHKRLSTLRLSTDSTATLPAYSAPPRPSQSSHWPIDNDPPSDEPPDYPQSAEEADKEDDYTPLPPRTALRKPRHRRSTSSISHPAATSVDDLLERSVVALELSTNALLSSMNTQSSISAIANDQ</sequence>
<dbReference type="Proteomes" id="UP000054279">
    <property type="component" value="Unassembled WGS sequence"/>
</dbReference>
<evidence type="ECO:0000313" key="3">
    <source>
        <dbReference type="Proteomes" id="UP000054279"/>
    </source>
</evidence>
<gene>
    <name evidence="2" type="ORF">M422DRAFT_260005</name>
</gene>
<evidence type="ECO:0000313" key="2">
    <source>
        <dbReference type="EMBL" id="KIJ37347.1"/>
    </source>
</evidence>
<organism evidence="2 3">
    <name type="scientific">Sphaerobolus stellatus (strain SS14)</name>
    <dbReference type="NCBI Taxonomy" id="990650"/>
    <lineage>
        <taxon>Eukaryota</taxon>
        <taxon>Fungi</taxon>
        <taxon>Dikarya</taxon>
        <taxon>Basidiomycota</taxon>
        <taxon>Agaricomycotina</taxon>
        <taxon>Agaricomycetes</taxon>
        <taxon>Phallomycetidae</taxon>
        <taxon>Geastrales</taxon>
        <taxon>Sphaerobolaceae</taxon>
        <taxon>Sphaerobolus</taxon>
    </lineage>
</organism>
<proteinExistence type="predicted"/>
<feature type="compositionally biased region" description="Basic residues" evidence="1">
    <location>
        <begin position="10"/>
        <end position="21"/>
    </location>
</feature>
<dbReference type="AlphaFoldDB" id="A0A0C9V733"/>
<feature type="compositionally biased region" description="Basic residues" evidence="1">
    <location>
        <begin position="83"/>
        <end position="92"/>
    </location>
</feature>
<evidence type="ECO:0000256" key="1">
    <source>
        <dbReference type="SAM" id="MobiDB-lite"/>
    </source>
</evidence>
<feature type="compositionally biased region" description="Polar residues" evidence="1">
    <location>
        <begin position="23"/>
        <end position="32"/>
    </location>
</feature>
<accession>A0A0C9V733</accession>
<keyword evidence="3" id="KW-1185">Reference proteome</keyword>
<protein>
    <submittedName>
        <fullName evidence="2">Uncharacterized protein</fullName>
    </submittedName>
</protein>
<dbReference type="EMBL" id="KN837169">
    <property type="protein sequence ID" value="KIJ37347.1"/>
    <property type="molecule type" value="Genomic_DNA"/>
</dbReference>
<feature type="region of interest" description="Disordered" evidence="1">
    <location>
        <begin position="1"/>
        <end position="106"/>
    </location>
</feature>
<reference evidence="2 3" key="1">
    <citation type="submission" date="2014-06" db="EMBL/GenBank/DDBJ databases">
        <title>Evolutionary Origins and Diversification of the Mycorrhizal Mutualists.</title>
        <authorList>
            <consortium name="DOE Joint Genome Institute"/>
            <consortium name="Mycorrhizal Genomics Consortium"/>
            <person name="Kohler A."/>
            <person name="Kuo A."/>
            <person name="Nagy L.G."/>
            <person name="Floudas D."/>
            <person name="Copeland A."/>
            <person name="Barry K.W."/>
            <person name="Cichocki N."/>
            <person name="Veneault-Fourrey C."/>
            <person name="LaButti K."/>
            <person name="Lindquist E.A."/>
            <person name="Lipzen A."/>
            <person name="Lundell T."/>
            <person name="Morin E."/>
            <person name="Murat C."/>
            <person name="Riley R."/>
            <person name="Ohm R."/>
            <person name="Sun H."/>
            <person name="Tunlid A."/>
            <person name="Henrissat B."/>
            <person name="Grigoriev I.V."/>
            <person name="Hibbett D.S."/>
            <person name="Martin F."/>
        </authorList>
    </citation>
    <scope>NUCLEOTIDE SEQUENCE [LARGE SCALE GENOMIC DNA]</scope>
    <source>
        <strain evidence="2 3">SS14</strain>
    </source>
</reference>
<feature type="non-terminal residue" evidence="2">
    <location>
        <position position="139"/>
    </location>
</feature>
<name>A0A0C9V733_SPHS4</name>